<keyword evidence="8" id="KW-0227">DNA damage</keyword>
<dbReference type="PANTHER" id="PTHR33753">
    <property type="entry name" value="1,4-BETA-D-GLUCAN CELLOBIOHYDROLASE B"/>
    <property type="match status" value="1"/>
</dbReference>
<dbReference type="FunFam" id="2.70.100.10:FF:000001">
    <property type="entry name" value="Glucanase"/>
    <property type="match status" value="1"/>
</dbReference>
<dbReference type="GO" id="GO:0005634">
    <property type="term" value="C:nucleus"/>
    <property type="evidence" value="ECO:0007669"/>
    <property type="project" value="UniProtKB-SubCell"/>
</dbReference>
<evidence type="ECO:0000256" key="14">
    <source>
        <dbReference type="ARBA" id="ARBA00023295"/>
    </source>
</evidence>
<evidence type="ECO:0000256" key="7">
    <source>
        <dbReference type="ARBA" id="ARBA00022729"/>
    </source>
</evidence>
<evidence type="ECO:0000313" key="21">
    <source>
        <dbReference type="Proteomes" id="UP000277300"/>
    </source>
</evidence>
<dbReference type="CDD" id="cd07999">
    <property type="entry name" value="GH7_CBH_EG"/>
    <property type="match status" value="1"/>
</dbReference>
<evidence type="ECO:0000256" key="13">
    <source>
        <dbReference type="ARBA" id="ARBA00023277"/>
    </source>
</evidence>
<evidence type="ECO:0000256" key="6">
    <source>
        <dbReference type="ARBA" id="ARBA00022454"/>
    </source>
</evidence>
<protein>
    <recommendedName>
        <fullName evidence="5">cellulose 1,4-beta-cellobiosidase (non-reducing end)</fullName>
        <ecNumber evidence="5">3.2.1.91</ecNumber>
    </recommendedName>
</protein>
<name>A0A3F2RYQ5_9STRA</name>
<reference evidence="20 21" key="1">
    <citation type="submission" date="2018-07" db="EMBL/GenBank/DDBJ databases">
        <title>Genome sequencing of oomycete isolates from Chile give support for New Zealand origin for Phytophthora kernoviae and make available the first Nothophytophthora sp. genome.</title>
        <authorList>
            <person name="Studholme D.J."/>
            <person name="Sanfuentes E."/>
            <person name="Panda P."/>
            <person name="Hill R."/>
            <person name="Sambles C."/>
            <person name="Grant M."/>
            <person name="Williams N.M."/>
            <person name="Mcdougal R.L."/>
        </authorList>
    </citation>
    <scope>NUCLEOTIDE SEQUENCE [LARGE SCALE GENOMIC DNA]</scope>
    <source>
        <strain evidence="20">Chile6</strain>
    </source>
</reference>
<evidence type="ECO:0000256" key="18">
    <source>
        <dbReference type="SAM" id="SignalP"/>
    </source>
</evidence>
<dbReference type="GO" id="GO:0005694">
    <property type="term" value="C:chromosome"/>
    <property type="evidence" value="ECO:0007669"/>
    <property type="project" value="UniProtKB-SubCell"/>
</dbReference>
<dbReference type="GO" id="GO:0030245">
    <property type="term" value="P:cellulose catabolic process"/>
    <property type="evidence" value="ECO:0007669"/>
    <property type="project" value="UniProtKB-KW"/>
</dbReference>
<evidence type="ECO:0000256" key="2">
    <source>
        <dbReference type="ARBA" id="ARBA00004123"/>
    </source>
</evidence>
<evidence type="ECO:0000256" key="5">
    <source>
        <dbReference type="ARBA" id="ARBA00012561"/>
    </source>
</evidence>
<dbReference type="SUPFAM" id="SSF49879">
    <property type="entry name" value="SMAD/FHA domain"/>
    <property type="match status" value="1"/>
</dbReference>
<evidence type="ECO:0000256" key="4">
    <source>
        <dbReference type="ARBA" id="ARBA00006044"/>
    </source>
</evidence>
<dbReference type="InterPro" id="IPR037019">
    <property type="entry name" value="Glyco_hydro_7_sf"/>
</dbReference>
<dbReference type="Gene3D" id="2.70.100.10">
    <property type="entry name" value="Glycoside hydrolase, family 7, domain"/>
    <property type="match status" value="1"/>
</dbReference>
<dbReference type="EMBL" id="MBDO02000043">
    <property type="protein sequence ID" value="RLN66020.1"/>
    <property type="molecule type" value="Genomic_DNA"/>
</dbReference>
<dbReference type="GO" id="GO:0016162">
    <property type="term" value="F:cellulose 1,4-beta-cellobiosidase activity"/>
    <property type="evidence" value="ECO:0007669"/>
    <property type="project" value="UniProtKB-EC"/>
</dbReference>
<evidence type="ECO:0000256" key="1">
    <source>
        <dbReference type="ARBA" id="ARBA00001641"/>
    </source>
</evidence>
<keyword evidence="9" id="KW-0378">Hydrolase</keyword>
<keyword evidence="6" id="KW-0158">Chromosome</keyword>
<keyword evidence="12" id="KW-0539">Nucleus</keyword>
<feature type="signal peptide" evidence="18">
    <location>
        <begin position="1"/>
        <end position="16"/>
    </location>
</feature>
<evidence type="ECO:0000313" key="20">
    <source>
        <dbReference type="EMBL" id="RLN66020.1"/>
    </source>
</evidence>
<evidence type="ECO:0000256" key="12">
    <source>
        <dbReference type="ARBA" id="ARBA00023242"/>
    </source>
</evidence>
<dbReference type="SUPFAM" id="SSF49899">
    <property type="entry name" value="Concanavalin A-like lectins/glucanases"/>
    <property type="match status" value="1"/>
</dbReference>
<comment type="similarity">
    <text evidence="17">Belongs to the Nibrin family.</text>
</comment>
<feature type="domain" description="FHA" evidence="19">
    <location>
        <begin position="505"/>
        <end position="571"/>
    </location>
</feature>
<accession>A0A3F2RYQ5</accession>
<dbReference type="InterPro" id="IPR000253">
    <property type="entry name" value="FHA_dom"/>
</dbReference>
<dbReference type="PANTHER" id="PTHR33753:SF2">
    <property type="entry name" value="GLYCOSIDE HYDROLASE FAMILY 7 PROTEIN"/>
    <property type="match status" value="1"/>
</dbReference>
<evidence type="ECO:0000256" key="3">
    <source>
        <dbReference type="ARBA" id="ARBA00004286"/>
    </source>
</evidence>
<keyword evidence="11" id="KW-0234">DNA repair</keyword>
<dbReference type="FunFam" id="2.60.200.20:FF:000017">
    <property type="entry name" value="Nibrin"/>
    <property type="match status" value="1"/>
</dbReference>
<dbReference type="PRINTS" id="PR00734">
    <property type="entry name" value="GLHYDRLASE7"/>
</dbReference>
<evidence type="ECO:0000256" key="15">
    <source>
        <dbReference type="ARBA" id="ARBA00023306"/>
    </source>
</evidence>
<gene>
    <name evidence="20" type="ORF">BBP00_00002481</name>
</gene>
<dbReference type="Gene3D" id="2.60.200.20">
    <property type="match status" value="1"/>
</dbReference>
<dbReference type="PROSITE" id="PS50006">
    <property type="entry name" value="FHA_DOMAIN"/>
    <property type="match status" value="1"/>
</dbReference>
<evidence type="ECO:0000259" key="19">
    <source>
        <dbReference type="PROSITE" id="PS50006"/>
    </source>
</evidence>
<dbReference type="Proteomes" id="UP000277300">
    <property type="component" value="Unassembled WGS sequence"/>
</dbReference>
<dbReference type="Pfam" id="PF00498">
    <property type="entry name" value="FHA"/>
    <property type="match status" value="1"/>
</dbReference>
<keyword evidence="14" id="KW-0326">Glycosidase</keyword>
<evidence type="ECO:0000256" key="17">
    <source>
        <dbReference type="ARBA" id="ARBA00044757"/>
    </source>
</evidence>
<dbReference type="AlphaFoldDB" id="A0A3F2RYQ5"/>
<keyword evidence="7 18" id="KW-0732">Signal</keyword>
<evidence type="ECO:0000256" key="16">
    <source>
        <dbReference type="ARBA" id="ARBA00023326"/>
    </source>
</evidence>
<evidence type="ECO:0000256" key="10">
    <source>
        <dbReference type="ARBA" id="ARBA00023001"/>
    </source>
</evidence>
<dbReference type="Pfam" id="PF00840">
    <property type="entry name" value="Glyco_hydro_7"/>
    <property type="match status" value="1"/>
</dbReference>
<dbReference type="InterPro" id="IPR001722">
    <property type="entry name" value="Glyco_hydro_7"/>
</dbReference>
<dbReference type="OrthoDB" id="412382at2759"/>
<keyword evidence="16" id="KW-0624">Polysaccharide degradation</keyword>
<dbReference type="InterPro" id="IPR013320">
    <property type="entry name" value="ConA-like_dom_sf"/>
</dbReference>
<dbReference type="InterPro" id="IPR008984">
    <property type="entry name" value="SMAD_FHA_dom_sf"/>
</dbReference>
<feature type="chain" id="PRO_5017812263" description="cellulose 1,4-beta-cellobiosidase (non-reducing end)" evidence="18">
    <location>
        <begin position="17"/>
        <end position="954"/>
    </location>
</feature>
<dbReference type="EC" id="3.2.1.91" evidence="5"/>
<dbReference type="GO" id="GO:0006281">
    <property type="term" value="P:DNA repair"/>
    <property type="evidence" value="ECO:0007669"/>
    <property type="project" value="UniProtKB-KW"/>
</dbReference>
<comment type="caution">
    <text evidence="20">The sequence shown here is derived from an EMBL/GenBank/DDBJ whole genome shotgun (WGS) entry which is preliminary data.</text>
</comment>
<evidence type="ECO:0000256" key="11">
    <source>
        <dbReference type="ARBA" id="ARBA00023204"/>
    </source>
</evidence>
<evidence type="ECO:0000256" key="9">
    <source>
        <dbReference type="ARBA" id="ARBA00022801"/>
    </source>
</evidence>
<comment type="catalytic activity">
    <reaction evidence="1">
        <text>Hydrolysis of (1-&gt;4)-beta-D-glucosidic linkages in cellulose and cellotetraose, releasing cellobiose from the non-reducing ends of the chains.</text>
        <dbReference type="EC" id="3.2.1.91"/>
    </reaction>
</comment>
<organism evidence="20 21">
    <name type="scientific">Phytophthora kernoviae</name>
    <dbReference type="NCBI Taxonomy" id="325452"/>
    <lineage>
        <taxon>Eukaryota</taxon>
        <taxon>Sar</taxon>
        <taxon>Stramenopiles</taxon>
        <taxon>Oomycota</taxon>
        <taxon>Peronosporomycetes</taxon>
        <taxon>Peronosporales</taxon>
        <taxon>Peronosporaceae</taxon>
        <taxon>Phytophthora</taxon>
    </lineage>
</organism>
<comment type="similarity">
    <text evidence="4">Belongs to the glycosyl hydrolase 7 (cellulase C) family.</text>
</comment>
<keyword evidence="15" id="KW-0131">Cell cycle</keyword>
<proteinExistence type="inferred from homology"/>
<comment type="subcellular location">
    <subcellularLocation>
        <location evidence="3">Chromosome</location>
    </subcellularLocation>
    <subcellularLocation>
        <location evidence="2">Nucleus</location>
    </subcellularLocation>
</comment>
<evidence type="ECO:0000256" key="8">
    <source>
        <dbReference type="ARBA" id="ARBA00022763"/>
    </source>
</evidence>
<keyword evidence="10" id="KW-0136">Cellulose degradation</keyword>
<dbReference type="CDD" id="cd22667">
    <property type="entry name" value="FHA_NBN"/>
    <property type="match status" value="1"/>
</dbReference>
<sequence>MALAATASLAAMVSHAQLVGDNTAETHPPLTTQSCTTAGGCKDEDTSIVLDANWRWLYQTGTTTNCYKGNTWDATVCSDPKTCASKCALDGADYTGTYGINADADSLSLKLVTKGPYSTNIGSRVYLMESDDTYKAFKMLNQEFTFDVDVSGLDCGLNGALYFVEMEADGGMASFPSNKAGAKYGTGYCDAQCAQDLKFINGEANVLEWTPSKTDENAGTGQYGACCAEMDIWEANSISNAYTTHPCTSSKTPGVYRCETAKECGSGKNRYDGVCDKDGCDFNPWRMGNKTFFGPGSEFTVDTTKPFTVVTRFITDDNTATGTLTDVTRFYVQGGKTHSMPKSTWPSLTGMNSLTDSQCSATKKKFGDTDDHKIKGGLKQMGVAMERGMVLTMSLWTDNAAQCLWLDSDYPVTADAKKPGVSRGSCAKTSGVPSEVIAEQADATVVFSNIRFGYVYRVTVQTLQSYAQLERLASTVFEGHSLRIGMWVLDVVADEGSGADTTFYLVAGEWSVGRKRCHFNFQADASISRTHALIRVGALTDKQLGDPATRPTLELVDQNSRFGSFVNQEQCLETRRLQHGDQISFGAKRTVLRVRYQVFVLVASRIQRRIVATVKVLWALVYNQPVSMQELIEAMGGIVIAAYEDNEQDVQLLRRLDGHVPSKHVLLVEPSQNTGFSSTAQQMFTSVQELAASVIFVKPPTTSNDEAFSNSLASYAGSSVQILSFPEHLSLWSTSTSAEANEGKAAGPDHEDLANDSVDLEVNPADITLKEDSEQMTDPYDEDVQVRGEARDANINIAQIPIKTDPEFKRQVPMASNIRDLEATLAQPEMTESDCGWMSSRDIQIHDVKPELDEIGKPLVVSCDLIVKKRATSSQSSKGENGLANYKRFKKGNVIGTRRSTASLFPQQTVISVTVDNPEREVLQENLEAMEEEERIAEELFAMGEGRAASKLFG</sequence>
<keyword evidence="13" id="KW-0119">Carbohydrate metabolism</keyword>